<dbReference type="EMBL" id="JXSL01000022">
    <property type="protein sequence ID" value="KIL99785.1"/>
    <property type="molecule type" value="Genomic_DNA"/>
</dbReference>
<dbReference type="OrthoDB" id="7365417at2"/>
<proteinExistence type="predicted"/>
<dbReference type="RefSeq" id="WP_041040258.1">
    <property type="nucleotide sequence ID" value="NZ_JXSL01000022.1"/>
</dbReference>
<dbReference type="AlphaFoldDB" id="A0A0C2YYP0"/>
<dbReference type="Proteomes" id="UP000031971">
    <property type="component" value="Unassembled WGS sequence"/>
</dbReference>
<name>A0A0C2YYP0_PARME</name>
<sequence length="67" mass="6899">MLGPAELREIYDCLKGMGLEPVRVAEGRSPYLNPAFAAGMAVTKAVRGTSAKLPAAAAPAEAPSKTK</sequence>
<keyword evidence="2" id="KW-1185">Reference proteome</keyword>
<gene>
    <name evidence="1" type="ORF">CCC_03957</name>
</gene>
<organism evidence="1 2">
    <name type="scientific">Paramagnetospirillum magnetotacticum MS-1</name>
    <dbReference type="NCBI Taxonomy" id="272627"/>
    <lineage>
        <taxon>Bacteria</taxon>
        <taxon>Pseudomonadati</taxon>
        <taxon>Pseudomonadota</taxon>
        <taxon>Alphaproteobacteria</taxon>
        <taxon>Rhodospirillales</taxon>
        <taxon>Magnetospirillaceae</taxon>
        <taxon>Paramagnetospirillum</taxon>
    </lineage>
</organism>
<evidence type="ECO:0000313" key="2">
    <source>
        <dbReference type="Proteomes" id="UP000031971"/>
    </source>
</evidence>
<protein>
    <submittedName>
        <fullName evidence="1">Uncharacterized protein</fullName>
    </submittedName>
</protein>
<evidence type="ECO:0000313" key="1">
    <source>
        <dbReference type="EMBL" id="KIL99785.1"/>
    </source>
</evidence>
<reference evidence="1 2" key="1">
    <citation type="submission" date="2015-01" db="EMBL/GenBank/DDBJ databases">
        <title>Genome Sequence of Magnetospirillum magnetotacticum Strain MS-1.</title>
        <authorList>
            <person name="Marinov G.K."/>
            <person name="Smalley M.D."/>
            <person name="DeSalvo G."/>
        </authorList>
    </citation>
    <scope>NUCLEOTIDE SEQUENCE [LARGE SCALE GENOMIC DNA]</scope>
    <source>
        <strain evidence="1 2">MS-1</strain>
    </source>
</reference>
<accession>A0A0C2YYP0</accession>
<comment type="caution">
    <text evidence="1">The sequence shown here is derived from an EMBL/GenBank/DDBJ whole genome shotgun (WGS) entry which is preliminary data.</text>
</comment>